<comment type="caution">
    <text evidence="1">The sequence shown here is derived from an EMBL/GenBank/DDBJ whole genome shotgun (WGS) entry which is preliminary data.</text>
</comment>
<dbReference type="AlphaFoldDB" id="A0A9W8U7H8"/>
<proteinExistence type="predicted"/>
<accession>A0A9W8U7H8</accession>
<keyword evidence="2" id="KW-1185">Reference proteome</keyword>
<gene>
    <name evidence="1" type="ORF">NW766_009588</name>
</gene>
<reference evidence="1" key="1">
    <citation type="submission" date="2022-10" db="EMBL/GenBank/DDBJ databases">
        <title>Fusarium specimens isolated from Avocado Roots.</title>
        <authorList>
            <person name="Stajich J."/>
            <person name="Roper C."/>
            <person name="Heimlech-Rivalta G."/>
        </authorList>
    </citation>
    <scope>NUCLEOTIDE SEQUENCE</scope>
    <source>
        <strain evidence="1">CF00143</strain>
    </source>
</reference>
<sequence>MQSEALLQLLSWVTGDLAAGMPHYCTKLAAIVDGKNKILALDQSISAVRQCMACLEKLHEFMVMSYAAYNVLGPDNSELRRRQNLVYLPFVDWLNTLALCQSDAHVLELLAEDLLDWDNELRSVKDGYLSYALYMEQRMPSSTFWRWAARKEMSQV</sequence>
<organism evidence="1 2">
    <name type="scientific">Fusarium irregulare</name>
    <dbReference type="NCBI Taxonomy" id="2494466"/>
    <lineage>
        <taxon>Eukaryota</taxon>
        <taxon>Fungi</taxon>
        <taxon>Dikarya</taxon>
        <taxon>Ascomycota</taxon>
        <taxon>Pezizomycotina</taxon>
        <taxon>Sordariomycetes</taxon>
        <taxon>Hypocreomycetidae</taxon>
        <taxon>Hypocreales</taxon>
        <taxon>Nectriaceae</taxon>
        <taxon>Fusarium</taxon>
        <taxon>Fusarium incarnatum-equiseti species complex</taxon>
    </lineage>
</organism>
<dbReference type="EMBL" id="JAPDHF010000016">
    <property type="protein sequence ID" value="KAJ4007785.1"/>
    <property type="molecule type" value="Genomic_DNA"/>
</dbReference>
<dbReference type="Proteomes" id="UP001152130">
    <property type="component" value="Unassembled WGS sequence"/>
</dbReference>
<name>A0A9W8U7H8_9HYPO</name>
<evidence type="ECO:0000313" key="1">
    <source>
        <dbReference type="EMBL" id="KAJ4007785.1"/>
    </source>
</evidence>
<protein>
    <submittedName>
        <fullName evidence="1">Uncharacterized protein</fullName>
    </submittedName>
</protein>
<evidence type="ECO:0000313" key="2">
    <source>
        <dbReference type="Proteomes" id="UP001152130"/>
    </source>
</evidence>